<evidence type="ECO:0000313" key="2">
    <source>
        <dbReference type="EMBL" id="QJE72850.1"/>
    </source>
</evidence>
<dbReference type="AlphaFoldDB" id="A0A858R5Z5"/>
<evidence type="ECO:0000256" key="1">
    <source>
        <dbReference type="SAM" id="MobiDB-lite"/>
    </source>
</evidence>
<evidence type="ECO:0000313" key="3">
    <source>
        <dbReference type="Proteomes" id="UP000501891"/>
    </source>
</evidence>
<dbReference type="EMBL" id="CP051775">
    <property type="protein sequence ID" value="QJE72850.1"/>
    <property type="molecule type" value="Genomic_DNA"/>
</dbReference>
<dbReference type="Proteomes" id="UP000501891">
    <property type="component" value="Chromosome"/>
</dbReference>
<organism evidence="2 3">
    <name type="scientific">Aerophototrophica crusticola</name>
    <dbReference type="NCBI Taxonomy" id="1709002"/>
    <lineage>
        <taxon>Bacteria</taxon>
        <taxon>Pseudomonadati</taxon>
        <taxon>Pseudomonadota</taxon>
        <taxon>Alphaproteobacteria</taxon>
        <taxon>Rhodospirillales</taxon>
        <taxon>Rhodospirillaceae</taxon>
        <taxon>Aerophototrophica</taxon>
    </lineage>
</organism>
<proteinExistence type="predicted"/>
<sequence length="133" mass="13782">MAIAAATAGRSRPNTLPSVADRVALALSRGTLMQWLQVEDGAQAAEAKALLSAAKAKHIQVLTDAQVAERHAKALAEVTARAFATTPAPVAPVIEVEEAPKPAALKSRRKAVAAPKPTARRAPAHHPIPIAAE</sequence>
<accession>A0A858R5Z5</accession>
<keyword evidence="3" id="KW-1185">Reference proteome</keyword>
<reference evidence="2" key="1">
    <citation type="submission" date="2020-04" db="EMBL/GenBank/DDBJ databases">
        <title>A desert anoxygenic phototrophic bacterium fixes CO2 using RubisCO under aerobic conditions.</title>
        <authorList>
            <person name="Tang K."/>
        </authorList>
    </citation>
    <scope>NUCLEOTIDE SEQUENCE [LARGE SCALE GENOMIC DNA]</scope>
    <source>
        <strain evidence="2">MIMtkB3</strain>
    </source>
</reference>
<gene>
    <name evidence="2" type="ORF">HHL28_06875</name>
</gene>
<protein>
    <submittedName>
        <fullName evidence="2">Uncharacterized protein</fullName>
    </submittedName>
</protein>
<dbReference type="KEGG" id="acru:HHL28_06875"/>
<feature type="region of interest" description="Disordered" evidence="1">
    <location>
        <begin position="102"/>
        <end position="133"/>
    </location>
</feature>
<name>A0A858R5Z5_9PROT</name>